<feature type="compositionally biased region" description="Low complexity" evidence="2">
    <location>
        <begin position="1"/>
        <end position="14"/>
    </location>
</feature>
<organism evidence="3 4">
    <name type="scientific">Rhizophagus irregularis</name>
    <dbReference type="NCBI Taxonomy" id="588596"/>
    <lineage>
        <taxon>Eukaryota</taxon>
        <taxon>Fungi</taxon>
        <taxon>Fungi incertae sedis</taxon>
        <taxon>Mucoromycota</taxon>
        <taxon>Glomeromycotina</taxon>
        <taxon>Glomeromycetes</taxon>
        <taxon>Glomerales</taxon>
        <taxon>Glomeraceae</taxon>
        <taxon>Rhizophagus</taxon>
    </lineage>
</organism>
<sequence>MQNSYPEYSEYPEYPEYPPLEVTNDPPNENESVTFLTHPSLTQRTISQQNNNFSMHQNLQILSNSINSFEENINRQLEQVNELKRLLNQINQFINAQQQQLPPQQPSMSRRIYRNHVPRSHPYLNERPLVSSRTPTIRYATPTYRHECFTNITEQLAFTEYSSLSTNKRSY</sequence>
<dbReference type="AlphaFoldDB" id="A0A2I1GI67"/>
<proteinExistence type="predicted"/>
<keyword evidence="1" id="KW-0175">Coiled coil</keyword>
<evidence type="ECO:0000256" key="1">
    <source>
        <dbReference type="SAM" id="Coils"/>
    </source>
</evidence>
<feature type="coiled-coil region" evidence="1">
    <location>
        <begin position="59"/>
        <end position="100"/>
    </location>
</feature>
<evidence type="ECO:0000256" key="2">
    <source>
        <dbReference type="SAM" id="MobiDB-lite"/>
    </source>
</evidence>
<evidence type="ECO:0000313" key="4">
    <source>
        <dbReference type="Proteomes" id="UP000234323"/>
    </source>
</evidence>
<evidence type="ECO:0000313" key="3">
    <source>
        <dbReference type="EMBL" id="PKY46315.1"/>
    </source>
</evidence>
<dbReference type="EMBL" id="LLXI01000445">
    <property type="protein sequence ID" value="PKY46315.1"/>
    <property type="molecule type" value="Genomic_DNA"/>
</dbReference>
<reference evidence="3 4" key="1">
    <citation type="submission" date="2015-10" db="EMBL/GenBank/DDBJ databases">
        <title>Genome analyses suggest a sexual origin of heterokaryosis in a supposedly ancient asexual fungus.</title>
        <authorList>
            <person name="Ropars J."/>
            <person name="Sedzielewska K."/>
            <person name="Noel J."/>
            <person name="Charron P."/>
            <person name="Farinelli L."/>
            <person name="Marton T."/>
            <person name="Kruger M."/>
            <person name="Pelin A."/>
            <person name="Brachmann A."/>
            <person name="Corradi N."/>
        </authorList>
    </citation>
    <scope>NUCLEOTIDE SEQUENCE [LARGE SCALE GENOMIC DNA]</scope>
    <source>
        <strain evidence="3 4">A4</strain>
    </source>
</reference>
<accession>A0A2I1GI67</accession>
<feature type="region of interest" description="Disordered" evidence="2">
    <location>
        <begin position="1"/>
        <end position="31"/>
    </location>
</feature>
<dbReference type="VEuPathDB" id="FungiDB:FUN_011384"/>
<dbReference type="Proteomes" id="UP000234323">
    <property type="component" value="Unassembled WGS sequence"/>
</dbReference>
<name>A0A2I1GI67_9GLOM</name>
<protein>
    <submittedName>
        <fullName evidence="3">Uncharacterized protein</fullName>
    </submittedName>
</protein>
<keyword evidence="4" id="KW-1185">Reference proteome</keyword>
<comment type="caution">
    <text evidence="3">The sequence shown here is derived from an EMBL/GenBank/DDBJ whole genome shotgun (WGS) entry which is preliminary data.</text>
</comment>
<dbReference type="VEuPathDB" id="FungiDB:RhiirFUN_012671"/>
<gene>
    <name evidence="3" type="ORF">RhiirA4_420548</name>
</gene>